<feature type="compositionally biased region" description="Polar residues" evidence="1">
    <location>
        <begin position="489"/>
        <end position="511"/>
    </location>
</feature>
<feature type="region of interest" description="Disordered" evidence="1">
    <location>
        <begin position="814"/>
        <end position="867"/>
    </location>
</feature>
<feature type="region of interest" description="Disordered" evidence="1">
    <location>
        <begin position="682"/>
        <end position="747"/>
    </location>
</feature>
<protein>
    <submittedName>
        <fullName evidence="2">Uncharacterized protein</fullName>
    </submittedName>
</protein>
<evidence type="ECO:0000313" key="3">
    <source>
        <dbReference type="Proteomes" id="UP000707451"/>
    </source>
</evidence>
<feature type="region of interest" description="Disordered" evidence="1">
    <location>
        <begin position="293"/>
        <end position="312"/>
    </location>
</feature>
<feature type="region of interest" description="Disordered" evidence="1">
    <location>
        <begin position="1071"/>
        <end position="1102"/>
    </location>
</feature>
<feature type="compositionally biased region" description="Basic residues" evidence="1">
    <location>
        <begin position="1161"/>
        <end position="1173"/>
    </location>
</feature>
<sequence>MSGANPYNDKDGRHSIALVKEKKASNQHRSQEAVLLTPHDVVPQKPSARNTPMISFQPHHTEISTDRPSVSGRLYLHIPKIPGKKFHFVSLTLQLRLKEAMAWTRQDLVSFEIEKQNWSQTVWERKINLPYQDRQVEEGDEPYVAVVKEPSSKTHQGTIEIAADEWRWEWLMPVTEKEVRPESFEGSMGNVWYELEAKCLFRWDDVDKDGNVVLSTHRTYETSAESLAGHGSERGPAATLLKAVEVSSAKSKSLAQVFGKLRVGGKSKKIPTTGDFSPADQHDQYIKESLRARKNSMPQEESGVNGGHAGTGGALRERLLSASSRAHSTPHLNPLGSDSHAHAAPEYPPFLIRKVLKLYFIKPPPNTSSSPAFFLPPPSMALPTLPGTRRLKAIIPGARIQVQIQIPSLIPIRGYAQTSQLVPDKKGGLVLSKHASQNQIYNHNRHNNSRHALEIDSGYLDSFQAALTVRKVTQKEINNNDHLKKRYHSATSGMNSPSVFATAGDSHSNNSGGTGSVRKRLHSSNVSSADVHGQYAAGGRIDDGAGALAGTTVPVERPWRKEILVRKVKCEFWQKESCRFPSSSSDSPSRSIKYAMGPAFTYSEKEQVRERQRERSHSLTQLANSQPSSAPRSPTQQTSAVSWDTSVTRGSSNPGIGEDPRKVVRKNSSSALPMSPILKASLPSQSNLSAPSSPLQVPTMPQPIERKGSNASQYSSVTSSQPRTSFSSSHASRPHLIQGHHSSQSSNPFMLLIPVPLDSPKLRQTFAWPSVETPAPTTNKGYEPVPMPMPHSIPDVSPAMHNMVMANTEANVVAGADNPPGVSDSPRSSESGLIGDDVEASGRRHQHQGHSRSHQHQSPAAKANATRSRIEVKHYLSFRLSIDMLEYEGELDQDDDLDLGALEEQQLQQIRNRQELSAYHPNAASNNSKVLSRSGTALSTVSASGASSSTSPVAASSSSLSPLPNSANQGLEGSRMGTGALSRATMTNVATVASGASSMNSSHTSSIPTTTATTTVTGGMMTVPSALTFLNSTAGLLDMESEVDNSHKGGRHQGQGGTADVFALPQPAFANYDPQQRRGSDASQGTVKSTGTTNSGHHHHPSHAASLVAGAFGALKKKVSTSALNSIVNIVTPATPAPVPALPQLLSANVNTSLSPQQHYTQHHHHQQQHSHRTAPTVHKLKDFVIRVPITVVIQVEDLARVGTARIDGTDSVTQTTGASATVAETMDGSQGSEVETILTADLRSEDGDQSVCSGSNIYHNDLGRSPSFVVKGHEPPYVALQEHQRLVQGKGRRMSIGNSMEIRSIHGQIEGQDGDEYGDAEYVEGQFIADQEQD</sequence>
<feature type="region of interest" description="Disordered" evidence="1">
    <location>
        <begin position="602"/>
        <end position="662"/>
    </location>
</feature>
<comment type="caution">
    <text evidence="2">The sequence shown here is derived from an EMBL/GenBank/DDBJ whole genome shotgun (WGS) entry which is preliminary data.</text>
</comment>
<feature type="region of interest" description="Disordered" evidence="1">
    <location>
        <begin position="941"/>
        <end position="976"/>
    </location>
</feature>
<dbReference type="EMBL" id="JAHRHY010000018">
    <property type="protein sequence ID" value="KAG9062882.1"/>
    <property type="molecule type" value="Genomic_DNA"/>
</dbReference>
<accession>A0A9P7XL30</accession>
<feature type="compositionally biased region" description="Basic residues" evidence="1">
    <location>
        <begin position="843"/>
        <end position="855"/>
    </location>
</feature>
<organism evidence="2 3">
    <name type="scientific">Linnemannia hyalina</name>
    <dbReference type="NCBI Taxonomy" id="64524"/>
    <lineage>
        <taxon>Eukaryota</taxon>
        <taxon>Fungi</taxon>
        <taxon>Fungi incertae sedis</taxon>
        <taxon>Mucoromycota</taxon>
        <taxon>Mortierellomycotina</taxon>
        <taxon>Mortierellomycetes</taxon>
        <taxon>Mortierellales</taxon>
        <taxon>Mortierellaceae</taxon>
        <taxon>Linnemannia</taxon>
    </lineage>
</organism>
<keyword evidence="3" id="KW-1185">Reference proteome</keyword>
<dbReference type="OrthoDB" id="2445928at2759"/>
<name>A0A9P7XL30_9FUNG</name>
<gene>
    <name evidence="2" type="ORF">KI688_005189</name>
</gene>
<evidence type="ECO:0000256" key="1">
    <source>
        <dbReference type="SAM" id="MobiDB-lite"/>
    </source>
</evidence>
<feature type="compositionally biased region" description="Polar residues" evidence="1">
    <location>
        <begin position="618"/>
        <end position="654"/>
    </location>
</feature>
<dbReference type="Proteomes" id="UP000707451">
    <property type="component" value="Unassembled WGS sequence"/>
</dbReference>
<feature type="compositionally biased region" description="Low complexity" evidence="1">
    <location>
        <begin position="715"/>
        <end position="729"/>
    </location>
</feature>
<proteinExistence type="predicted"/>
<reference evidence="2" key="1">
    <citation type="submission" date="2021-06" db="EMBL/GenBank/DDBJ databases">
        <title>Genome Sequence of Mortierella hyaline Strain SCG-10, a Cold-Adapted, Nitrate-Reducing Fungus Isolated from Soil in Minnesota, USA.</title>
        <authorList>
            <person name="Aldossari N."/>
        </authorList>
    </citation>
    <scope>NUCLEOTIDE SEQUENCE</scope>
    <source>
        <strain evidence="2">SCG-10</strain>
    </source>
</reference>
<evidence type="ECO:0000313" key="2">
    <source>
        <dbReference type="EMBL" id="KAG9062882.1"/>
    </source>
</evidence>
<feature type="compositionally biased region" description="Basic and acidic residues" evidence="1">
    <location>
        <begin position="603"/>
        <end position="617"/>
    </location>
</feature>
<feature type="compositionally biased region" description="Low complexity" evidence="1">
    <location>
        <begin position="941"/>
        <end position="968"/>
    </location>
</feature>
<feature type="compositionally biased region" description="Polar residues" evidence="1">
    <location>
        <begin position="682"/>
        <end position="696"/>
    </location>
</feature>
<feature type="region of interest" description="Disordered" evidence="1">
    <location>
        <begin position="489"/>
        <end position="528"/>
    </location>
</feature>
<feature type="region of interest" description="Disordered" evidence="1">
    <location>
        <begin position="1154"/>
        <end position="1173"/>
    </location>
</feature>